<dbReference type="OrthoDB" id="1819027at2"/>
<comment type="similarity">
    <text evidence="8">Belongs to the FtsQ/DivIB family. DivIB subfamily.</text>
</comment>
<feature type="transmembrane region" description="Helical" evidence="8">
    <location>
        <begin position="32"/>
        <end position="49"/>
    </location>
</feature>
<dbReference type="InterPro" id="IPR050487">
    <property type="entry name" value="FtsQ_DivIB"/>
</dbReference>
<dbReference type="Pfam" id="PF03799">
    <property type="entry name" value="FtsQ_DivIB_C"/>
    <property type="match status" value="1"/>
</dbReference>
<dbReference type="AlphaFoldDB" id="A0A0M5JBA0"/>
<dbReference type="InterPro" id="IPR005548">
    <property type="entry name" value="Cell_div_FtsQ/DivIB_C"/>
</dbReference>
<dbReference type="HAMAP" id="MF_00912">
    <property type="entry name" value="DivIB"/>
    <property type="match status" value="1"/>
</dbReference>
<dbReference type="InterPro" id="IPR013685">
    <property type="entry name" value="POTRA_FtsQ_type"/>
</dbReference>
<keyword evidence="6 8" id="KW-0472">Membrane</keyword>
<keyword evidence="4 8" id="KW-0812">Transmembrane</keyword>
<dbReference type="STRING" id="1441095.AM592_04725"/>
<dbReference type="Proteomes" id="UP000067625">
    <property type="component" value="Chromosome"/>
</dbReference>
<dbReference type="Gene3D" id="3.40.50.10960">
    <property type="match status" value="1"/>
</dbReference>
<gene>
    <name evidence="8" type="primary">divIB</name>
    <name evidence="10" type="ORF">AM592_04725</name>
</gene>
<reference evidence="10 11" key="2">
    <citation type="journal article" date="2016" name="Int. J. Syst. Evol. Microbiol.">
        <title>Bacillus gobiensis sp. nov., isolated from a soil sample.</title>
        <authorList>
            <person name="Liu B."/>
            <person name="Liu G.H."/>
            <person name="Cetin S."/>
            <person name="Schumann P."/>
            <person name="Pan Z.Z."/>
            <person name="Chen Q.Q."/>
        </authorList>
    </citation>
    <scope>NUCLEOTIDE SEQUENCE [LARGE SCALE GENOMIC DNA]</scope>
    <source>
        <strain evidence="10 11">FJAT-4402</strain>
    </source>
</reference>
<dbReference type="GO" id="GO:0043093">
    <property type="term" value="P:FtsZ-dependent cytokinesis"/>
    <property type="evidence" value="ECO:0007669"/>
    <property type="project" value="UniProtKB-UniRule"/>
</dbReference>
<dbReference type="PROSITE" id="PS51779">
    <property type="entry name" value="POTRA"/>
    <property type="match status" value="1"/>
</dbReference>
<keyword evidence="11" id="KW-1185">Reference proteome</keyword>
<name>A0A0M5JBA0_9BACI</name>
<evidence type="ECO:0000256" key="6">
    <source>
        <dbReference type="ARBA" id="ARBA00023136"/>
    </source>
</evidence>
<dbReference type="PANTHER" id="PTHR37820">
    <property type="entry name" value="CELL DIVISION PROTEIN DIVIB"/>
    <property type="match status" value="1"/>
</dbReference>
<reference evidence="11" key="1">
    <citation type="submission" date="2015-08" db="EMBL/GenBank/DDBJ databases">
        <title>Genome sequencing project for genomic taxonomy and phylogenomics of Bacillus-like bacteria.</title>
        <authorList>
            <person name="Liu B."/>
            <person name="Wang J."/>
            <person name="Zhu Y."/>
            <person name="Liu G."/>
            <person name="Chen Q."/>
            <person name="Chen Z."/>
            <person name="Lan J."/>
            <person name="Che J."/>
            <person name="Ge C."/>
            <person name="Shi H."/>
            <person name="Pan Z."/>
            <person name="Liu X."/>
        </authorList>
    </citation>
    <scope>NUCLEOTIDE SEQUENCE [LARGE SCALE GENOMIC DNA]</scope>
    <source>
        <strain evidence="11">FJAT-4402</strain>
    </source>
</reference>
<accession>A0A0M5JBA0</accession>
<dbReference type="InterPro" id="IPR034746">
    <property type="entry name" value="POTRA"/>
</dbReference>
<evidence type="ECO:0000256" key="8">
    <source>
        <dbReference type="HAMAP-Rule" id="MF_00912"/>
    </source>
</evidence>
<dbReference type="EMBL" id="CP012600">
    <property type="protein sequence ID" value="ALC80969.1"/>
    <property type="molecule type" value="Genomic_DNA"/>
</dbReference>
<evidence type="ECO:0000256" key="2">
    <source>
        <dbReference type="ARBA" id="ARBA00022475"/>
    </source>
</evidence>
<comment type="subcellular location">
    <subcellularLocation>
        <location evidence="8">Cell membrane</location>
        <topology evidence="8">Single-pass type II membrane protein</topology>
    </subcellularLocation>
    <subcellularLocation>
        <location evidence="1">Membrane</location>
    </subcellularLocation>
    <text evidence="8">Localizes to the division septum.</text>
</comment>
<evidence type="ECO:0000256" key="1">
    <source>
        <dbReference type="ARBA" id="ARBA00004370"/>
    </source>
</evidence>
<evidence type="ECO:0000259" key="9">
    <source>
        <dbReference type="PROSITE" id="PS51779"/>
    </source>
</evidence>
<evidence type="ECO:0000256" key="3">
    <source>
        <dbReference type="ARBA" id="ARBA00022618"/>
    </source>
</evidence>
<evidence type="ECO:0000313" key="11">
    <source>
        <dbReference type="Proteomes" id="UP000067625"/>
    </source>
</evidence>
<dbReference type="Pfam" id="PF08478">
    <property type="entry name" value="POTRA_1"/>
    <property type="match status" value="1"/>
</dbReference>
<dbReference type="PANTHER" id="PTHR37820:SF1">
    <property type="entry name" value="CELL DIVISION PROTEIN FTSQ"/>
    <property type="match status" value="1"/>
</dbReference>
<evidence type="ECO:0000256" key="4">
    <source>
        <dbReference type="ARBA" id="ARBA00022692"/>
    </source>
</evidence>
<keyword evidence="5 8" id="KW-1133">Transmembrane helix</keyword>
<dbReference type="GO" id="GO:0032153">
    <property type="term" value="C:cell division site"/>
    <property type="evidence" value="ECO:0007669"/>
    <property type="project" value="UniProtKB-UniRule"/>
</dbReference>
<proteinExistence type="inferred from homology"/>
<dbReference type="GO" id="GO:0005886">
    <property type="term" value="C:plasma membrane"/>
    <property type="evidence" value="ECO:0007669"/>
    <property type="project" value="UniProtKB-SubCell"/>
</dbReference>
<dbReference type="RefSeq" id="WP_053602720.1">
    <property type="nucleotide sequence ID" value="NZ_CP012600.1"/>
</dbReference>
<evidence type="ECO:0000256" key="7">
    <source>
        <dbReference type="ARBA" id="ARBA00023306"/>
    </source>
</evidence>
<keyword evidence="2 8" id="KW-1003">Cell membrane</keyword>
<dbReference type="Gene3D" id="3.10.20.310">
    <property type="entry name" value="membrane protein fhac"/>
    <property type="match status" value="1"/>
</dbReference>
<dbReference type="PATRIC" id="fig|1441095.3.peg.1038"/>
<evidence type="ECO:0000313" key="10">
    <source>
        <dbReference type="EMBL" id="ALC80969.1"/>
    </source>
</evidence>
<protein>
    <recommendedName>
        <fullName evidence="8">Cell division protein DivIB</fullName>
    </recommendedName>
</protein>
<organism evidence="10 11">
    <name type="scientific">Bacillus gobiensis</name>
    <dbReference type="NCBI Taxonomy" id="1441095"/>
    <lineage>
        <taxon>Bacteria</taxon>
        <taxon>Bacillati</taxon>
        <taxon>Bacillota</taxon>
        <taxon>Bacilli</taxon>
        <taxon>Bacillales</taxon>
        <taxon>Bacillaceae</taxon>
        <taxon>Bacillus</taxon>
    </lineage>
</organism>
<evidence type="ECO:0000256" key="5">
    <source>
        <dbReference type="ARBA" id="ARBA00022989"/>
    </source>
</evidence>
<dbReference type="InterPro" id="IPR026580">
    <property type="entry name" value="DivIB"/>
</dbReference>
<comment type="function">
    <text evidence="8">Cell division protein that may be involved in stabilizing or promoting the assembly of the division complex.</text>
</comment>
<keyword evidence="7 8" id="KW-0131">Cell cycle</keyword>
<keyword evidence="3 8" id="KW-0132">Cell division</keyword>
<sequence length="262" mass="30405">MKYDNEQEKVVHIDKRIPKIKEQRKQKTNRRLITFILLFFLMVLLIVYFQTPISKVSTIEISGNKNVPTKTIETESSIQNGSTEFWSLNQAETEKNIETNKLIKTVEVSKILPNKIQIRIEEYKSIAYLEKEEQYFPVLENGTVLPEGGLPKEGMPILMDWTDNEKRKQLAEQLIKLPESINRSISEIYYTPSESDPSHMTLYMNDGFIVSASLKTFSNKMKSYPDIVKEIDDGAKGIIHMEVATYFEEFPPKKEETKEKGR</sequence>
<feature type="domain" description="POTRA" evidence="9">
    <location>
        <begin position="54"/>
        <end position="123"/>
    </location>
</feature>